<evidence type="ECO:0000313" key="2">
    <source>
        <dbReference type="EMBL" id="GMA39117.1"/>
    </source>
</evidence>
<gene>
    <name evidence="2" type="ORF">GCM10025883_11620</name>
</gene>
<dbReference type="EMBL" id="BSUO01000001">
    <property type="protein sequence ID" value="GMA39117.1"/>
    <property type="molecule type" value="Genomic_DNA"/>
</dbReference>
<protein>
    <recommendedName>
        <fullName evidence="4">DNA-binding protein</fullName>
    </recommendedName>
</protein>
<accession>A0ABQ6IMH7</accession>
<feature type="region of interest" description="Disordered" evidence="1">
    <location>
        <begin position="114"/>
        <end position="136"/>
    </location>
</feature>
<keyword evidence="3" id="KW-1185">Reference proteome</keyword>
<evidence type="ECO:0000256" key="1">
    <source>
        <dbReference type="SAM" id="MobiDB-lite"/>
    </source>
</evidence>
<dbReference type="RefSeq" id="WP_284303094.1">
    <property type="nucleotide sequence ID" value="NZ_BSUO01000001.1"/>
</dbReference>
<organism evidence="2 3">
    <name type="scientific">Mobilicoccus caccae</name>
    <dbReference type="NCBI Taxonomy" id="1859295"/>
    <lineage>
        <taxon>Bacteria</taxon>
        <taxon>Bacillati</taxon>
        <taxon>Actinomycetota</taxon>
        <taxon>Actinomycetes</taxon>
        <taxon>Micrococcales</taxon>
        <taxon>Dermatophilaceae</taxon>
        <taxon>Mobilicoccus</taxon>
    </lineage>
</organism>
<comment type="caution">
    <text evidence="2">The sequence shown here is derived from an EMBL/GenBank/DDBJ whole genome shotgun (WGS) entry which is preliminary data.</text>
</comment>
<reference evidence="3" key="1">
    <citation type="journal article" date="2019" name="Int. J. Syst. Evol. Microbiol.">
        <title>The Global Catalogue of Microorganisms (GCM) 10K type strain sequencing project: providing services to taxonomists for standard genome sequencing and annotation.</title>
        <authorList>
            <consortium name="The Broad Institute Genomics Platform"/>
            <consortium name="The Broad Institute Genome Sequencing Center for Infectious Disease"/>
            <person name="Wu L."/>
            <person name="Ma J."/>
        </authorList>
    </citation>
    <scope>NUCLEOTIDE SEQUENCE [LARGE SCALE GENOMIC DNA]</scope>
    <source>
        <strain evidence="3">NBRC 113072</strain>
    </source>
</reference>
<proteinExistence type="predicted"/>
<name>A0ABQ6IMH7_9MICO</name>
<dbReference type="Proteomes" id="UP001157126">
    <property type="component" value="Unassembled WGS sequence"/>
</dbReference>
<evidence type="ECO:0000313" key="3">
    <source>
        <dbReference type="Proteomes" id="UP001157126"/>
    </source>
</evidence>
<sequence>MHSPESAEQDRVVAARDRLLTAGAADLPHRPWQHPNEPPDDVTLLRFALSRASGQVGHASREELAAALVLLEGARADLDALETALLFTARAEGMTWPEIADLLGLRSPQAAQQRLQRVSTRLPGSTDTSTPRDAGR</sequence>
<evidence type="ECO:0008006" key="4">
    <source>
        <dbReference type="Google" id="ProtNLM"/>
    </source>
</evidence>